<dbReference type="Pfam" id="PF00266">
    <property type="entry name" value="Aminotran_5"/>
    <property type="match status" value="1"/>
</dbReference>
<proteinExistence type="predicted"/>
<keyword evidence="4" id="KW-1185">Reference proteome</keyword>
<sequence>MSTPTTPVYLNTAACGLIPGAVQESGMDLYKRFTTNSSLAAEHWRDVQRFEIKETIARFMGTTKENIALIPNFSHGINAIVQALNGNEKVLLYRKDFPSVYIPFVINNFNIVWIDDEDGFLISMEKIETLIREQKINLVAISHVQWQSGFKLDIKTLCSICRQNNVYTIIDATQSLGAVNIHLPEINPDVLIASNYKWMNAGFGSGILYMNAAFAQRYPAKISGMQSNTFRFNKEHFDFDGGIENYEPGSINMFGFCLVNTAIEEKNKTGIAVIDAQNTALTKTLLEKLSILPVQLIGPATMDNRCSILVLKEERGLHQHLANNTIITTGRNGLVRISMHYHNTVADIETLVTCIQDWAQATNL</sequence>
<dbReference type="RefSeq" id="WP_008586888.1">
    <property type="nucleotide sequence ID" value="NZ_CP007035.1"/>
</dbReference>
<dbReference type="PANTHER" id="PTHR43586:SF8">
    <property type="entry name" value="CYSTEINE DESULFURASE 1, CHLOROPLASTIC"/>
    <property type="match status" value="1"/>
</dbReference>
<protein>
    <recommendedName>
        <fullName evidence="2">Aminotransferase class V domain-containing protein</fullName>
    </recommendedName>
</protein>
<dbReference type="InterPro" id="IPR015421">
    <property type="entry name" value="PyrdxlP-dep_Trfase_major"/>
</dbReference>
<evidence type="ECO:0000259" key="2">
    <source>
        <dbReference type="Pfam" id="PF00266"/>
    </source>
</evidence>
<evidence type="ECO:0000313" key="4">
    <source>
        <dbReference type="Proteomes" id="UP000003586"/>
    </source>
</evidence>
<keyword evidence="1" id="KW-0663">Pyridoxal phosphate</keyword>
<dbReference type="PANTHER" id="PTHR43586">
    <property type="entry name" value="CYSTEINE DESULFURASE"/>
    <property type="match status" value="1"/>
</dbReference>
<evidence type="ECO:0000313" key="3">
    <source>
        <dbReference type="EMBL" id="AHF17855.1"/>
    </source>
</evidence>
<gene>
    <name evidence="3" type="ORF">NIASO_15320</name>
</gene>
<dbReference type="KEGG" id="nso:NIASO_15320"/>
<dbReference type="STRING" id="929713.NIASO_15320"/>
<dbReference type="Gene3D" id="3.90.1150.10">
    <property type="entry name" value="Aspartate Aminotransferase, domain 1"/>
    <property type="match status" value="1"/>
</dbReference>
<accession>W0F469</accession>
<dbReference type="AlphaFoldDB" id="W0F469"/>
<dbReference type="InterPro" id="IPR000192">
    <property type="entry name" value="Aminotrans_V_dom"/>
</dbReference>
<organism evidence="3 4">
    <name type="scientific">Niabella soli DSM 19437</name>
    <dbReference type="NCBI Taxonomy" id="929713"/>
    <lineage>
        <taxon>Bacteria</taxon>
        <taxon>Pseudomonadati</taxon>
        <taxon>Bacteroidota</taxon>
        <taxon>Chitinophagia</taxon>
        <taxon>Chitinophagales</taxon>
        <taxon>Chitinophagaceae</taxon>
        <taxon>Niabella</taxon>
    </lineage>
</organism>
<dbReference type="InterPro" id="IPR015424">
    <property type="entry name" value="PyrdxlP-dep_Trfase"/>
</dbReference>
<dbReference type="eggNOG" id="COG0520">
    <property type="taxonomic scope" value="Bacteria"/>
</dbReference>
<reference evidence="3 4" key="1">
    <citation type="submission" date="2013-12" db="EMBL/GenBank/DDBJ databases">
        <authorList>
            <consortium name="DOE Joint Genome Institute"/>
            <person name="Eisen J."/>
            <person name="Huntemann M."/>
            <person name="Han J."/>
            <person name="Chen A."/>
            <person name="Kyrpides N."/>
            <person name="Mavromatis K."/>
            <person name="Markowitz V."/>
            <person name="Palaniappan K."/>
            <person name="Ivanova N."/>
            <person name="Schaumberg A."/>
            <person name="Pati A."/>
            <person name="Liolios K."/>
            <person name="Nordberg H.P."/>
            <person name="Cantor M.N."/>
            <person name="Hua S.X."/>
            <person name="Woyke T."/>
        </authorList>
    </citation>
    <scope>NUCLEOTIDE SEQUENCE [LARGE SCALE GENOMIC DNA]</scope>
    <source>
        <strain evidence="4">DSM 19437</strain>
    </source>
</reference>
<name>W0F469_9BACT</name>
<dbReference type="SUPFAM" id="SSF53383">
    <property type="entry name" value="PLP-dependent transferases"/>
    <property type="match status" value="1"/>
</dbReference>
<dbReference type="Gene3D" id="3.40.640.10">
    <property type="entry name" value="Type I PLP-dependent aspartate aminotransferase-like (Major domain)"/>
    <property type="match status" value="1"/>
</dbReference>
<evidence type="ECO:0000256" key="1">
    <source>
        <dbReference type="ARBA" id="ARBA00022898"/>
    </source>
</evidence>
<dbReference type="EMBL" id="CP007035">
    <property type="protein sequence ID" value="AHF17855.1"/>
    <property type="molecule type" value="Genomic_DNA"/>
</dbReference>
<dbReference type="Proteomes" id="UP000003586">
    <property type="component" value="Chromosome"/>
</dbReference>
<dbReference type="HOGENOM" id="CLU_003433_2_1_10"/>
<feature type="domain" description="Aminotransferase class V" evidence="2">
    <location>
        <begin position="8"/>
        <end position="351"/>
    </location>
</feature>
<dbReference type="InterPro" id="IPR015422">
    <property type="entry name" value="PyrdxlP-dep_Trfase_small"/>
</dbReference>
<dbReference type="OrthoDB" id="513408at2"/>